<dbReference type="Proteomes" id="UP000618591">
    <property type="component" value="Unassembled WGS sequence"/>
</dbReference>
<evidence type="ECO:0000313" key="2">
    <source>
        <dbReference type="Proteomes" id="UP000618591"/>
    </source>
</evidence>
<dbReference type="EMBL" id="BMDW01000006">
    <property type="protein sequence ID" value="GGA45012.1"/>
    <property type="molecule type" value="Genomic_DNA"/>
</dbReference>
<reference evidence="2" key="1">
    <citation type="journal article" date="2019" name="Int. J. Syst. Evol. Microbiol.">
        <title>The Global Catalogue of Microorganisms (GCM) 10K type strain sequencing project: providing services to taxonomists for standard genome sequencing and annotation.</title>
        <authorList>
            <consortium name="The Broad Institute Genomics Platform"/>
            <consortium name="The Broad Institute Genome Sequencing Center for Infectious Disease"/>
            <person name="Wu L."/>
            <person name="Ma J."/>
        </authorList>
    </citation>
    <scope>NUCLEOTIDE SEQUENCE [LARGE SCALE GENOMIC DNA]</scope>
    <source>
        <strain evidence="2">CGMCC 1.10106</strain>
    </source>
</reference>
<dbReference type="RefSeq" id="WP_188446141.1">
    <property type="nucleotide sequence ID" value="NZ_BMDW01000006.1"/>
</dbReference>
<sequence length="106" mass="11504">MRMNPIPTPVAFDSLHAAWRALKDAENAMPATSLEQEALLETATAQTDEAFAAMMADPTTSQAHLGLKLAAVHKSFDAFCFGLDREVGCKLFNDIIAALTRPQVQE</sequence>
<gene>
    <name evidence="1" type="ORF">GCM10011395_14090</name>
</gene>
<name>A0ABQ1GJV6_9SPHN</name>
<organism evidence="1 2">
    <name type="scientific">Sphingomonas psychrolutea</name>
    <dbReference type="NCBI Taxonomy" id="1259676"/>
    <lineage>
        <taxon>Bacteria</taxon>
        <taxon>Pseudomonadati</taxon>
        <taxon>Pseudomonadota</taxon>
        <taxon>Alphaproteobacteria</taxon>
        <taxon>Sphingomonadales</taxon>
        <taxon>Sphingomonadaceae</taxon>
        <taxon>Sphingomonas</taxon>
    </lineage>
</organism>
<evidence type="ECO:0000313" key="1">
    <source>
        <dbReference type="EMBL" id="GGA45012.1"/>
    </source>
</evidence>
<proteinExistence type="predicted"/>
<keyword evidence="2" id="KW-1185">Reference proteome</keyword>
<comment type="caution">
    <text evidence="1">The sequence shown here is derived from an EMBL/GenBank/DDBJ whole genome shotgun (WGS) entry which is preliminary data.</text>
</comment>
<protein>
    <submittedName>
        <fullName evidence="1">Uncharacterized protein</fullName>
    </submittedName>
</protein>
<accession>A0ABQ1GJV6</accession>